<evidence type="ECO:0000313" key="3">
    <source>
        <dbReference type="Proteomes" id="UP000235965"/>
    </source>
</evidence>
<evidence type="ECO:0000256" key="1">
    <source>
        <dbReference type="SAM" id="MobiDB-lite"/>
    </source>
</evidence>
<dbReference type="AlphaFoldDB" id="A0A2J7R1W6"/>
<feature type="region of interest" description="Disordered" evidence="1">
    <location>
        <begin position="125"/>
        <end position="149"/>
    </location>
</feature>
<dbReference type="EMBL" id="NEVH01008202">
    <property type="protein sequence ID" value="PNF34827.1"/>
    <property type="molecule type" value="Genomic_DNA"/>
</dbReference>
<accession>A0A2J7R1W6</accession>
<organism evidence="2 3">
    <name type="scientific">Cryptotermes secundus</name>
    <dbReference type="NCBI Taxonomy" id="105785"/>
    <lineage>
        <taxon>Eukaryota</taxon>
        <taxon>Metazoa</taxon>
        <taxon>Ecdysozoa</taxon>
        <taxon>Arthropoda</taxon>
        <taxon>Hexapoda</taxon>
        <taxon>Insecta</taxon>
        <taxon>Pterygota</taxon>
        <taxon>Neoptera</taxon>
        <taxon>Polyneoptera</taxon>
        <taxon>Dictyoptera</taxon>
        <taxon>Blattodea</taxon>
        <taxon>Blattoidea</taxon>
        <taxon>Termitoidae</taxon>
        <taxon>Kalotermitidae</taxon>
        <taxon>Cryptotermitinae</taxon>
        <taxon>Cryptotermes</taxon>
    </lineage>
</organism>
<proteinExistence type="predicted"/>
<evidence type="ECO:0000313" key="2">
    <source>
        <dbReference type="EMBL" id="PNF34827.1"/>
    </source>
</evidence>
<feature type="region of interest" description="Disordered" evidence="1">
    <location>
        <begin position="47"/>
        <end position="73"/>
    </location>
</feature>
<feature type="compositionally biased region" description="Polar residues" evidence="1">
    <location>
        <begin position="125"/>
        <end position="138"/>
    </location>
</feature>
<dbReference type="InParanoid" id="A0A2J7R1W6"/>
<sequence>MSRGDSEIALIKRKRMPSIRQTCKQKRSLVSSQIAGECAPNCPVNANTVRSRSSREKNTGMSKCSVGHVKGLRPRSPIYTRSQREGTLLKLRRINGRKRLFPSTAESLLGQNLFSRRLKQSRSTLLSLQNSDTSQSETGKADPSQYDAENEVRTISGSTHGDSCIGSICTSNLDSETAGAFHEVNGVVCGHDSVQVMIDDNLKNRNVDAHQVEIYAAHDSQLNCGVQNGVCDSYMGTEVGNPHAAVLVGESNLVDDSHVRSGVSDFHTEIIVIDPYAECIVENSHTEIGVGDYHSEIGVDNAHTQNGIIDFQAEVGVYDSHSEIGVDNTHTENGTSDSQAEVGIHDSQPEVGVNNNHTQNGTGDSHAKVGVYDSHSEVVVDNIHTENGTSDSQAEIGIYDSQPEVGVSNNRTQNGTGDSQAETGVFDSHAKLRVYDFHADDGADDSHSEVVVDNIHTENGTSDSQAECGIGGLSSEYGINENLRSMCEAVGLCSEVKVLDVSQSSGRGSSEPDVAGINVQSGEKNRKTLQVPKRQKLIPSSSGTRRRVFGRSYSLIVTRSKSRCELRNRKYVSWLSPDFEYTLHTRQSRSQSRSEGCKVSRSTFSRHKTYKDVFVQNRVMKKTVAKNDRKGFPNGRCPCDTSIAVSDMVRRRFRSGDSFRGTAQKPRSRSVSCSETVEKSFRFTNEFKDNMTKILSQTTQKCNSEVIDKPANDINKVTLNSNSSNEVVDNPNNIVSILTAFSNSSSTSTEDHSSGNVEKQTCCNNMITGVDKLLRSEVLDHRPFSELCINDIVKMKAKALAARKFRPTSQVEDLQRKMMRELQSLYRPVQS</sequence>
<comment type="caution">
    <text evidence="2">The sequence shown here is derived from an EMBL/GenBank/DDBJ whole genome shotgun (WGS) entry which is preliminary data.</text>
</comment>
<name>A0A2J7R1W6_9NEOP</name>
<dbReference type="STRING" id="105785.A0A2J7R1W6"/>
<reference evidence="2 3" key="1">
    <citation type="submission" date="2017-12" db="EMBL/GenBank/DDBJ databases">
        <title>Hemimetabolous genomes reveal molecular basis of termite eusociality.</title>
        <authorList>
            <person name="Harrison M.C."/>
            <person name="Jongepier E."/>
            <person name="Robertson H.M."/>
            <person name="Arning N."/>
            <person name="Bitard-Feildel T."/>
            <person name="Chao H."/>
            <person name="Childers C.P."/>
            <person name="Dinh H."/>
            <person name="Doddapaneni H."/>
            <person name="Dugan S."/>
            <person name="Gowin J."/>
            <person name="Greiner C."/>
            <person name="Han Y."/>
            <person name="Hu H."/>
            <person name="Hughes D.S.T."/>
            <person name="Huylmans A.-K."/>
            <person name="Kemena C."/>
            <person name="Kremer L.P.M."/>
            <person name="Lee S.L."/>
            <person name="Lopez-Ezquerra A."/>
            <person name="Mallet L."/>
            <person name="Monroy-Kuhn J.M."/>
            <person name="Moser A."/>
            <person name="Murali S.C."/>
            <person name="Muzny D.M."/>
            <person name="Otani S."/>
            <person name="Piulachs M.-D."/>
            <person name="Poelchau M."/>
            <person name="Qu J."/>
            <person name="Schaub F."/>
            <person name="Wada-Katsumata A."/>
            <person name="Worley K.C."/>
            <person name="Xie Q."/>
            <person name="Ylla G."/>
            <person name="Poulsen M."/>
            <person name="Gibbs R.A."/>
            <person name="Schal C."/>
            <person name="Richards S."/>
            <person name="Belles X."/>
            <person name="Korb J."/>
            <person name="Bornberg-Bauer E."/>
        </authorList>
    </citation>
    <scope>NUCLEOTIDE SEQUENCE [LARGE SCALE GENOMIC DNA]</scope>
    <source>
        <tissue evidence="2">Whole body</tissue>
    </source>
</reference>
<dbReference type="Proteomes" id="UP000235965">
    <property type="component" value="Unassembled WGS sequence"/>
</dbReference>
<keyword evidence="3" id="KW-1185">Reference proteome</keyword>
<protein>
    <submittedName>
        <fullName evidence="2">Uncharacterized protein</fullName>
    </submittedName>
</protein>
<gene>
    <name evidence="2" type="ORF">B7P43_G03786</name>
</gene>